<reference evidence="4 5" key="1">
    <citation type="submission" date="2020-04" db="EMBL/GenBank/DDBJ databases">
        <title>MicrobeNet Type strains.</title>
        <authorList>
            <person name="Nicholson A.C."/>
        </authorList>
    </citation>
    <scope>NUCLEOTIDE SEQUENCE [LARGE SCALE GENOMIC DNA]</scope>
    <source>
        <strain evidence="4 5">JCM 12354</strain>
    </source>
</reference>
<keyword evidence="5" id="KW-1185">Reference proteome</keyword>
<evidence type="ECO:0000313" key="4">
    <source>
        <dbReference type="EMBL" id="NKY53377.1"/>
    </source>
</evidence>
<comment type="caution">
    <text evidence="4">The sequence shown here is derived from an EMBL/GenBank/DDBJ whole genome shotgun (WGS) entry which is preliminary data.</text>
</comment>
<dbReference type="Pfam" id="PF08044">
    <property type="entry name" value="DUF1707"/>
    <property type="match status" value="1"/>
</dbReference>
<dbReference type="EMBL" id="JAAXOP010000017">
    <property type="protein sequence ID" value="NKY53377.1"/>
    <property type="molecule type" value="Genomic_DNA"/>
</dbReference>
<keyword evidence="2" id="KW-1133">Transmembrane helix</keyword>
<keyword evidence="2" id="KW-0472">Membrane</keyword>
<dbReference type="RefSeq" id="WP_067878575.1">
    <property type="nucleotide sequence ID" value="NZ_JAAXOP010000017.1"/>
</dbReference>
<accession>A0A846Y3H7</accession>
<evidence type="ECO:0000256" key="1">
    <source>
        <dbReference type="SAM" id="MobiDB-lite"/>
    </source>
</evidence>
<feature type="transmembrane region" description="Helical" evidence="2">
    <location>
        <begin position="85"/>
        <end position="106"/>
    </location>
</feature>
<dbReference type="AlphaFoldDB" id="A0A846Y3H7"/>
<evidence type="ECO:0000313" key="5">
    <source>
        <dbReference type="Proteomes" id="UP000565711"/>
    </source>
</evidence>
<dbReference type="InterPro" id="IPR012551">
    <property type="entry name" value="DUF1707_SHOCT-like"/>
</dbReference>
<name>A0A846Y3H7_9NOCA</name>
<organism evidence="4 5">
    <name type="scientific">Nocardia vermiculata</name>
    <dbReference type="NCBI Taxonomy" id="257274"/>
    <lineage>
        <taxon>Bacteria</taxon>
        <taxon>Bacillati</taxon>
        <taxon>Actinomycetota</taxon>
        <taxon>Actinomycetes</taxon>
        <taxon>Mycobacteriales</taxon>
        <taxon>Nocardiaceae</taxon>
        <taxon>Nocardia</taxon>
    </lineage>
</organism>
<sequence length="263" mass="28354">METSRTANSTLRVRDRDRVDACALLDAARDDGQLTGPQHSERTRTAMQARTFADLDTVVDDLQIPANLVDTPVVTPARRRPSRRWLVGGAAIVAAALIGMLCGWASSEGGPITDSTPPNMTTTEGIEAFLAAYRDHFGDLLADEVTLHAEHASIVRPAAGDPSKSERYSYRGEFEDRSTTNREPDLELIDLGTIDIAELSALLAGAPQTVGAPQAHISFLDIEHTTLGYNKDASVSIYMEGARTGYLTVGLDGEPLYVSKAQK</sequence>
<feature type="region of interest" description="Disordered" evidence="1">
    <location>
        <begin position="158"/>
        <end position="179"/>
    </location>
</feature>
<evidence type="ECO:0000259" key="3">
    <source>
        <dbReference type="Pfam" id="PF08044"/>
    </source>
</evidence>
<dbReference type="Proteomes" id="UP000565711">
    <property type="component" value="Unassembled WGS sequence"/>
</dbReference>
<gene>
    <name evidence="4" type="ORF">HGA08_24575</name>
</gene>
<feature type="compositionally biased region" description="Basic and acidic residues" evidence="1">
    <location>
        <begin position="163"/>
        <end position="179"/>
    </location>
</feature>
<proteinExistence type="predicted"/>
<protein>
    <submittedName>
        <fullName evidence="4">DUF1707 domain-containing protein</fullName>
    </submittedName>
</protein>
<evidence type="ECO:0000256" key="2">
    <source>
        <dbReference type="SAM" id="Phobius"/>
    </source>
</evidence>
<feature type="domain" description="DUF1707" evidence="3">
    <location>
        <begin position="11"/>
        <end position="63"/>
    </location>
</feature>
<keyword evidence="2" id="KW-0812">Transmembrane</keyword>